<feature type="region of interest" description="Disordered" evidence="1">
    <location>
        <begin position="316"/>
        <end position="350"/>
    </location>
</feature>
<feature type="compositionally biased region" description="Low complexity" evidence="1">
    <location>
        <begin position="219"/>
        <end position="251"/>
    </location>
</feature>
<feature type="region of interest" description="Disordered" evidence="1">
    <location>
        <begin position="167"/>
        <end position="251"/>
    </location>
</feature>
<comment type="caution">
    <text evidence="3">The sequence shown here is derived from an EMBL/GenBank/DDBJ whole genome shotgun (WGS) entry which is preliminary data.</text>
</comment>
<evidence type="ECO:0000313" key="4">
    <source>
        <dbReference type="Proteomes" id="UP000481861"/>
    </source>
</evidence>
<feature type="signal peptide" evidence="2">
    <location>
        <begin position="1"/>
        <end position="15"/>
    </location>
</feature>
<name>A0A7C8M254_9PLEO</name>
<evidence type="ECO:0000313" key="3">
    <source>
        <dbReference type="EMBL" id="KAF2865679.1"/>
    </source>
</evidence>
<dbReference type="OrthoDB" id="4216327at2759"/>
<organism evidence="3 4">
    <name type="scientific">Massariosphaeria phaeospora</name>
    <dbReference type="NCBI Taxonomy" id="100035"/>
    <lineage>
        <taxon>Eukaryota</taxon>
        <taxon>Fungi</taxon>
        <taxon>Dikarya</taxon>
        <taxon>Ascomycota</taxon>
        <taxon>Pezizomycotina</taxon>
        <taxon>Dothideomycetes</taxon>
        <taxon>Pleosporomycetidae</taxon>
        <taxon>Pleosporales</taxon>
        <taxon>Pleosporales incertae sedis</taxon>
        <taxon>Massariosphaeria</taxon>
    </lineage>
</organism>
<evidence type="ECO:0000256" key="1">
    <source>
        <dbReference type="SAM" id="MobiDB-lite"/>
    </source>
</evidence>
<proteinExistence type="predicted"/>
<sequence>MNALLFAVLVGGTFANPFPQNHDPLKGGGGLTPPPPATSAFASQTGGGGDSDPLKGGGGLKPPSTVTSATSLPVFTQTVKTTPTGFSTESMKGITANTILHTTAPDGQATDVAVVQKDDDDDDNNDVGIILWGVPIVIGTLFDLPLPDIPTLYFPCLVCVPAVLSGTGGSDPAGSKNPTDPKDSTDSKDPKDPENTKDPKTEDSKPTNKAGDPTSRPESNPSATTAQPSATSAQSSAGSSSSSSSSSAPACSKKFNDLNDKWNTMTADTYFPPTVSSMSSIIVGPTSICPGGFKPACTIIAAGCWIKKPELGRVPEMSCSGQTNSTPQPTPTSTSSPSPLPPAEPTRPSSLSCYAGKVSSPFRSFKEPDIVSSVEQFCADVAASYPNIVEFPYPMVRDTFLQESDYVAELHAVHKCDDSDPKNDLLNQCKFAMMAIVQDCDSGSGEKRGGTGDWKCMSYKINALDKWNGKFTSFDGK</sequence>
<gene>
    <name evidence="3" type="ORF">BDV95DRAFT_599641</name>
</gene>
<dbReference type="Proteomes" id="UP000481861">
    <property type="component" value="Unassembled WGS sequence"/>
</dbReference>
<feature type="compositionally biased region" description="Low complexity" evidence="1">
    <location>
        <begin position="323"/>
        <end position="337"/>
    </location>
</feature>
<feature type="region of interest" description="Disordered" evidence="1">
    <location>
        <begin position="20"/>
        <end position="67"/>
    </location>
</feature>
<keyword evidence="2" id="KW-0732">Signal</keyword>
<dbReference type="EMBL" id="JAADJZ010000032">
    <property type="protein sequence ID" value="KAF2865679.1"/>
    <property type="molecule type" value="Genomic_DNA"/>
</dbReference>
<dbReference type="AlphaFoldDB" id="A0A7C8M254"/>
<feature type="compositionally biased region" description="Basic and acidic residues" evidence="1">
    <location>
        <begin position="179"/>
        <end position="206"/>
    </location>
</feature>
<feature type="chain" id="PRO_5028834725" evidence="2">
    <location>
        <begin position="16"/>
        <end position="477"/>
    </location>
</feature>
<protein>
    <submittedName>
        <fullName evidence="3">Uncharacterized protein</fullName>
    </submittedName>
</protein>
<accession>A0A7C8M254</accession>
<reference evidence="3 4" key="1">
    <citation type="submission" date="2020-01" db="EMBL/GenBank/DDBJ databases">
        <authorList>
            <consortium name="DOE Joint Genome Institute"/>
            <person name="Haridas S."/>
            <person name="Albert R."/>
            <person name="Binder M."/>
            <person name="Bloem J."/>
            <person name="Labutti K."/>
            <person name="Salamov A."/>
            <person name="Andreopoulos B."/>
            <person name="Baker S.E."/>
            <person name="Barry K."/>
            <person name="Bills G."/>
            <person name="Bluhm B.H."/>
            <person name="Cannon C."/>
            <person name="Castanera R."/>
            <person name="Culley D.E."/>
            <person name="Daum C."/>
            <person name="Ezra D."/>
            <person name="Gonzalez J.B."/>
            <person name="Henrissat B."/>
            <person name="Kuo A."/>
            <person name="Liang C."/>
            <person name="Lipzen A."/>
            <person name="Lutzoni F."/>
            <person name="Magnuson J."/>
            <person name="Mondo S."/>
            <person name="Nolan M."/>
            <person name="Ohm R."/>
            <person name="Pangilinan J."/>
            <person name="Park H.-J.H."/>
            <person name="Ramirez L."/>
            <person name="Alfaro M."/>
            <person name="Sun H."/>
            <person name="Tritt A."/>
            <person name="Yoshinaga Y."/>
            <person name="Zwiers L.-H.L."/>
            <person name="Turgeon B.G."/>
            <person name="Goodwin S.B."/>
            <person name="Spatafora J.W."/>
            <person name="Crous P.W."/>
            <person name="Grigoriev I.V."/>
        </authorList>
    </citation>
    <scope>NUCLEOTIDE SEQUENCE [LARGE SCALE GENOMIC DNA]</scope>
    <source>
        <strain evidence="3 4">CBS 611.86</strain>
    </source>
</reference>
<keyword evidence="4" id="KW-1185">Reference proteome</keyword>
<feature type="compositionally biased region" description="Gly residues" evidence="1">
    <location>
        <begin position="45"/>
        <end position="60"/>
    </location>
</feature>
<evidence type="ECO:0000256" key="2">
    <source>
        <dbReference type="SAM" id="SignalP"/>
    </source>
</evidence>